<dbReference type="RefSeq" id="WP_259062316.1">
    <property type="nucleotide sequence ID" value="NZ_JANTZC010000002.1"/>
</dbReference>
<dbReference type="AlphaFoldDB" id="A0A9X2UJD2"/>
<accession>A0A9X2UJD2</accession>
<sequence length="46" mass="4726">MTAGAVLGGAGLIGLLALPWTTGVLARQLASHRHAMLAGFRENEPV</sequence>
<organism evidence="1 2">
    <name type="scientific">Salinibacter ruber</name>
    <dbReference type="NCBI Taxonomy" id="146919"/>
    <lineage>
        <taxon>Bacteria</taxon>
        <taxon>Pseudomonadati</taxon>
        <taxon>Rhodothermota</taxon>
        <taxon>Rhodothermia</taxon>
        <taxon>Rhodothermales</taxon>
        <taxon>Salinibacteraceae</taxon>
        <taxon>Salinibacter</taxon>
    </lineage>
</organism>
<proteinExistence type="predicted"/>
<evidence type="ECO:0000313" key="1">
    <source>
        <dbReference type="EMBL" id="MCS4035747.1"/>
    </source>
</evidence>
<dbReference type="Proteomes" id="UP001155040">
    <property type="component" value="Unassembled WGS sequence"/>
</dbReference>
<reference evidence="1" key="1">
    <citation type="submission" date="2022-08" db="EMBL/GenBank/DDBJ databases">
        <title>Genomic Encyclopedia of Type Strains, Phase V (KMG-V): Genome sequencing to study the core and pangenomes of soil and plant-associated prokaryotes.</title>
        <authorList>
            <person name="Whitman W."/>
        </authorList>
    </citation>
    <scope>NUCLEOTIDE SEQUENCE</scope>
    <source>
        <strain evidence="1">SP3012</strain>
    </source>
</reference>
<evidence type="ECO:0000313" key="2">
    <source>
        <dbReference type="Proteomes" id="UP001155040"/>
    </source>
</evidence>
<protein>
    <submittedName>
        <fullName evidence="1">Uncharacterized protein</fullName>
    </submittedName>
</protein>
<name>A0A9X2UJD2_9BACT</name>
<comment type="caution">
    <text evidence="1">The sequence shown here is derived from an EMBL/GenBank/DDBJ whole genome shotgun (WGS) entry which is preliminary data.</text>
</comment>
<dbReference type="EMBL" id="JANUBF010000004">
    <property type="protein sequence ID" value="MCS4035747.1"/>
    <property type="molecule type" value="Genomic_DNA"/>
</dbReference>
<gene>
    <name evidence="1" type="ORF">GGQ01_000796</name>
</gene>